<feature type="domain" description="PAC" evidence="10">
    <location>
        <begin position="221"/>
        <end position="273"/>
    </location>
</feature>
<dbReference type="EMBL" id="CP051682">
    <property type="protein sequence ID" value="QJD94536.1"/>
    <property type="molecule type" value="Genomic_DNA"/>
</dbReference>
<dbReference type="Pfam" id="PF02518">
    <property type="entry name" value="HATPase_c"/>
    <property type="match status" value="1"/>
</dbReference>
<dbReference type="InterPro" id="IPR003594">
    <property type="entry name" value="HATPase_dom"/>
</dbReference>
<dbReference type="InterPro" id="IPR013656">
    <property type="entry name" value="PAS_4"/>
</dbReference>
<dbReference type="FunFam" id="1.10.287.130:FF:000001">
    <property type="entry name" value="Two-component sensor histidine kinase"/>
    <property type="match status" value="1"/>
</dbReference>
<dbReference type="SMART" id="SM00387">
    <property type="entry name" value="HATPase_c"/>
    <property type="match status" value="1"/>
</dbReference>
<evidence type="ECO:0000256" key="2">
    <source>
        <dbReference type="ARBA" id="ARBA00012438"/>
    </source>
</evidence>
<dbReference type="InterPro" id="IPR013655">
    <property type="entry name" value="PAS_fold_3"/>
</dbReference>
<dbReference type="GO" id="GO:0006355">
    <property type="term" value="P:regulation of DNA-templated transcription"/>
    <property type="evidence" value="ECO:0007669"/>
    <property type="project" value="InterPro"/>
</dbReference>
<keyword evidence="5 11" id="KW-0418">Kinase</keyword>
<dbReference type="PROSITE" id="PS50113">
    <property type="entry name" value="PAC"/>
    <property type="match status" value="2"/>
</dbReference>
<keyword evidence="7" id="KW-0472">Membrane</keyword>
<dbReference type="InterPro" id="IPR036097">
    <property type="entry name" value="HisK_dim/P_sf"/>
</dbReference>
<dbReference type="Pfam" id="PF00989">
    <property type="entry name" value="PAS"/>
    <property type="match status" value="1"/>
</dbReference>
<feature type="domain" description="Histidine kinase" evidence="8">
    <location>
        <begin position="404"/>
        <end position="621"/>
    </location>
</feature>
<evidence type="ECO:0000256" key="3">
    <source>
        <dbReference type="ARBA" id="ARBA00022553"/>
    </source>
</evidence>
<dbReference type="SMART" id="SM00388">
    <property type="entry name" value="HisKA"/>
    <property type="match status" value="1"/>
</dbReference>
<dbReference type="PANTHER" id="PTHR43304">
    <property type="entry name" value="PHYTOCHROME-LIKE PROTEIN CPH1"/>
    <property type="match status" value="1"/>
</dbReference>
<keyword evidence="6" id="KW-0902">Two-component regulatory system</keyword>
<dbReference type="AlphaFoldDB" id="A0A7L5E2F9"/>
<dbReference type="Pfam" id="PF13188">
    <property type="entry name" value="PAS_8"/>
    <property type="match status" value="1"/>
</dbReference>
<dbReference type="Proteomes" id="UP000503278">
    <property type="component" value="Chromosome"/>
</dbReference>
<protein>
    <recommendedName>
        <fullName evidence="2">histidine kinase</fullName>
        <ecNumber evidence="2">2.7.13.3</ecNumber>
    </recommendedName>
</protein>
<dbReference type="PROSITE" id="PS50112">
    <property type="entry name" value="PAS"/>
    <property type="match status" value="2"/>
</dbReference>
<dbReference type="InterPro" id="IPR035965">
    <property type="entry name" value="PAS-like_dom_sf"/>
</dbReference>
<accession>A0A7L5E2F9</accession>
<evidence type="ECO:0000313" key="12">
    <source>
        <dbReference type="Proteomes" id="UP000503278"/>
    </source>
</evidence>
<evidence type="ECO:0000259" key="8">
    <source>
        <dbReference type="PROSITE" id="PS50109"/>
    </source>
</evidence>
<dbReference type="Gene3D" id="1.10.287.130">
    <property type="match status" value="1"/>
</dbReference>
<dbReference type="FunFam" id="3.30.565.10:FF:000006">
    <property type="entry name" value="Sensor histidine kinase WalK"/>
    <property type="match status" value="1"/>
</dbReference>
<evidence type="ECO:0000256" key="1">
    <source>
        <dbReference type="ARBA" id="ARBA00000085"/>
    </source>
</evidence>
<feature type="domain" description="PAS" evidence="9">
    <location>
        <begin position="274"/>
        <end position="345"/>
    </location>
</feature>
<evidence type="ECO:0000256" key="7">
    <source>
        <dbReference type="ARBA" id="ARBA00023136"/>
    </source>
</evidence>
<dbReference type="EC" id="2.7.13.3" evidence="2"/>
<dbReference type="SUPFAM" id="SSF47384">
    <property type="entry name" value="Homodimeric domain of signal transducing histidine kinase"/>
    <property type="match status" value="1"/>
</dbReference>
<evidence type="ECO:0000313" key="11">
    <source>
        <dbReference type="EMBL" id="QJD94536.1"/>
    </source>
</evidence>
<comment type="catalytic activity">
    <reaction evidence="1">
        <text>ATP + protein L-histidine = ADP + protein N-phospho-L-histidine.</text>
        <dbReference type="EC" id="2.7.13.3"/>
    </reaction>
</comment>
<dbReference type="InterPro" id="IPR001610">
    <property type="entry name" value="PAC"/>
</dbReference>
<dbReference type="InterPro" id="IPR000014">
    <property type="entry name" value="PAS"/>
</dbReference>
<dbReference type="RefSeq" id="WP_169605554.1">
    <property type="nucleotide sequence ID" value="NZ_CP051682.1"/>
</dbReference>
<keyword evidence="12" id="KW-1185">Reference proteome</keyword>
<dbReference type="PANTHER" id="PTHR43304:SF1">
    <property type="entry name" value="PAC DOMAIN-CONTAINING PROTEIN"/>
    <property type="match status" value="1"/>
</dbReference>
<evidence type="ECO:0000256" key="5">
    <source>
        <dbReference type="ARBA" id="ARBA00022777"/>
    </source>
</evidence>
<dbReference type="InterPro" id="IPR013767">
    <property type="entry name" value="PAS_fold"/>
</dbReference>
<dbReference type="Gene3D" id="3.30.565.10">
    <property type="entry name" value="Histidine kinase-like ATPase, C-terminal domain"/>
    <property type="match status" value="1"/>
</dbReference>
<dbReference type="SMART" id="SM00086">
    <property type="entry name" value="PAC"/>
    <property type="match status" value="2"/>
</dbReference>
<dbReference type="GO" id="GO:0000155">
    <property type="term" value="F:phosphorelay sensor kinase activity"/>
    <property type="evidence" value="ECO:0007669"/>
    <property type="project" value="InterPro"/>
</dbReference>
<dbReference type="InterPro" id="IPR052162">
    <property type="entry name" value="Sensor_kinase/Photoreceptor"/>
</dbReference>
<evidence type="ECO:0000259" key="10">
    <source>
        <dbReference type="PROSITE" id="PS50113"/>
    </source>
</evidence>
<dbReference type="SUPFAM" id="SSF55874">
    <property type="entry name" value="ATPase domain of HSP90 chaperone/DNA topoisomerase II/histidine kinase"/>
    <property type="match status" value="1"/>
</dbReference>
<proteinExistence type="predicted"/>
<dbReference type="SUPFAM" id="SSF55785">
    <property type="entry name" value="PYP-like sensor domain (PAS domain)"/>
    <property type="match status" value="3"/>
</dbReference>
<dbReference type="Pfam" id="PF00512">
    <property type="entry name" value="HisKA"/>
    <property type="match status" value="1"/>
</dbReference>
<dbReference type="Gene3D" id="3.30.450.20">
    <property type="entry name" value="PAS domain"/>
    <property type="match status" value="3"/>
</dbReference>
<dbReference type="InterPro" id="IPR000700">
    <property type="entry name" value="PAS-assoc_C"/>
</dbReference>
<dbReference type="InterPro" id="IPR036890">
    <property type="entry name" value="HATPase_C_sf"/>
</dbReference>
<dbReference type="PROSITE" id="PS50109">
    <property type="entry name" value="HIS_KIN"/>
    <property type="match status" value="1"/>
</dbReference>
<evidence type="ECO:0000256" key="4">
    <source>
        <dbReference type="ARBA" id="ARBA00022679"/>
    </source>
</evidence>
<dbReference type="InterPro" id="IPR004358">
    <property type="entry name" value="Sig_transdc_His_kin-like_C"/>
</dbReference>
<evidence type="ECO:0000259" key="9">
    <source>
        <dbReference type="PROSITE" id="PS50112"/>
    </source>
</evidence>
<reference evidence="11 12" key="1">
    <citation type="submission" date="2020-04" db="EMBL/GenBank/DDBJ databases">
        <title>Genome sequencing of novel species.</title>
        <authorList>
            <person name="Heo J."/>
            <person name="Kim S.-J."/>
            <person name="Kim J.-S."/>
            <person name="Hong S.-B."/>
            <person name="Kwon S.-W."/>
        </authorList>
    </citation>
    <scope>NUCLEOTIDE SEQUENCE [LARGE SCALE GENOMIC DNA]</scope>
    <source>
        <strain evidence="11 12">F39-2</strain>
    </source>
</reference>
<name>A0A7L5E2F9_9SPHI</name>
<dbReference type="CDD" id="cd00082">
    <property type="entry name" value="HisKA"/>
    <property type="match status" value="1"/>
</dbReference>
<feature type="domain" description="PAC" evidence="10">
    <location>
        <begin position="348"/>
        <end position="400"/>
    </location>
</feature>
<dbReference type="InterPro" id="IPR005467">
    <property type="entry name" value="His_kinase_dom"/>
</dbReference>
<dbReference type="Pfam" id="PF08448">
    <property type="entry name" value="PAS_4"/>
    <property type="match status" value="1"/>
</dbReference>
<feature type="domain" description="PAS" evidence="9">
    <location>
        <begin position="148"/>
        <end position="207"/>
    </location>
</feature>
<sequence>MLPETDNAGSSTGSFYQTDNQLKHLFMQMPGPVVLLRWREGVCELFNPVFHKLWSGRDLLNKPMREIWPELDGRGWFETVEHVYDTGETAYMHDFAVLSNWHNGLIKETFFDFVYSPYYNQQGHIDGVVITGLDVTTKVASRKQLVDHQQLLTDMTDAADAALWMVDAKGNITFVNQTWVDWTGQPKEAHFGRGWVEFVMPEDREHVIMRYIRDGNSKKKFEIDFRVLRNDGKTQWVAASGKPRYLANGNFAGYVGSCMDITERKNAEQLIKDSEERFRNIADSAPVLIWMTDTEKETTFLNKSWLQFTDTHHLPFDSGYLQSDLLHPQDVNGVAERYNKAFDTREEFYIEYRMKSNSGAYRWIGMKGVPHISPDGAFAGFIGSGMDITEMKEHEQIKNDFIGMASHELKTPITSIKAYVQLLLNIYKDANDDDFLKKSLNTVNKQISKLTRLISDLLDVSKMESGQLSLNTEPVKLNDLLKETVEEVQHTATHHDIVYQHEGVCTVLADRDRIAQVITNFLTNAIKYSPENDRVDVKLSIKYNEALVAVQDYGIGINPIDQNKIFNRFYRVEGRNEQTFSGFGIGLYVAAEIIKRHNGKFWVESEKGKGSVFYFSIPLITP</sequence>
<dbReference type="KEGG" id="mrob:HH214_00935"/>
<dbReference type="PRINTS" id="PR00344">
    <property type="entry name" value="BCTRLSENSOR"/>
</dbReference>
<dbReference type="InterPro" id="IPR003661">
    <property type="entry name" value="HisK_dim/P_dom"/>
</dbReference>
<dbReference type="CDD" id="cd00130">
    <property type="entry name" value="PAS"/>
    <property type="match status" value="2"/>
</dbReference>
<evidence type="ECO:0000256" key="6">
    <source>
        <dbReference type="ARBA" id="ARBA00023012"/>
    </source>
</evidence>
<keyword evidence="3" id="KW-0597">Phosphoprotein</keyword>
<gene>
    <name evidence="11" type="ORF">HH214_00935</name>
</gene>
<dbReference type="Pfam" id="PF08447">
    <property type="entry name" value="PAS_3"/>
    <property type="match status" value="1"/>
</dbReference>
<organism evidence="11 12">
    <name type="scientific">Mucilaginibacter robiniae</name>
    <dbReference type="NCBI Taxonomy" id="2728022"/>
    <lineage>
        <taxon>Bacteria</taxon>
        <taxon>Pseudomonadati</taxon>
        <taxon>Bacteroidota</taxon>
        <taxon>Sphingobacteriia</taxon>
        <taxon>Sphingobacteriales</taxon>
        <taxon>Sphingobacteriaceae</taxon>
        <taxon>Mucilaginibacter</taxon>
    </lineage>
</organism>
<dbReference type="SMART" id="SM00091">
    <property type="entry name" value="PAS"/>
    <property type="match status" value="3"/>
</dbReference>
<dbReference type="NCBIfam" id="TIGR00229">
    <property type="entry name" value="sensory_box"/>
    <property type="match status" value="2"/>
</dbReference>
<keyword evidence="4" id="KW-0808">Transferase</keyword>